<dbReference type="EMBL" id="GGFL01011874">
    <property type="protein sequence ID" value="MBW76052.1"/>
    <property type="molecule type" value="Transcribed_RNA"/>
</dbReference>
<accession>A0A2M4DEP4</accession>
<evidence type="ECO:0000313" key="2">
    <source>
        <dbReference type="EMBL" id="MBW76052.1"/>
    </source>
</evidence>
<reference evidence="2" key="1">
    <citation type="submission" date="2018-01" db="EMBL/GenBank/DDBJ databases">
        <title>An insight into the sialome of Amazonian anophelines.</title>
        <authorList>
            <person name="Ribeiro J.M."/>
            <person name="Scarpassa V."/>
            <person name="Calvo E."/>
        </authorList>
    </citation>
    <scope>NUCLEOTIDE SEQUENCE</scope>
</reference>
<protein>
    <submittedName>
        <fullName evidence="2">Putative secreted protein</fullName>
    </submittedName>
</protein>
<name>A0A2M4DEP4_ANODA</name>
<feature type="signal peptide" evidence="1">
    <location>
        <begin position="1"/>
        <end position="25"/>
    </location>
</feature>
<dbReference type="AlphaFoldDB" id="A0A2M4DEP4"/>
<sequence>MAVRMRSTFVVTLSTSVLPCTQVIATTCRLYCCSAFSNIRSAQASSVPASRSMTTLRGLILSRQCLATCCNLLHRYTLWFPPNRKRNCPLEFSESQGPSWNE</sequence>
<organism evidence="2">
    <name type="scientific">Anopheles darlingi</name>
    <name type="common">Mosquito</name>
    <dbReference type="NCBI Taxonomy" id="43151"/>
    <lineage>
        <taxon>Eukaryota</taxon>
        <taxon>Metazoa</taxon>
        <taxon>Ecdysozoa</taxon>
        <taxon>Arthropoda</taxon>
        <taxon>Hexapoda</taxon>
        <taxon>Insecta</taxon>
        <taxon>Pterygota</taxon>
        <taxon>Neoptera</taxon>
        <taxon>Endopterygota</taxon>
        <taxon>Diptera</taxon>
        <taxon>Nematocera</taxon>
        <taxon>Culicoidea</taxon>
        <taxon>Culicidae</taxon>
        <taxon>Anophelinae</taxon>
        <taxon>Anopheles</taxon>
    </lineage>
</organism>
<feature type="chain" id="PRO_5014746941" evidence="1">
    <location>
        <begin position="26"/>
        <end position="102"/>
    </location>
</feature>
<keyword evidence="1" id="KW-0732">Signal</keyword>
<evidence type="ECO:0000256" key="1">
    <source>
        <dbReference type="SAM" id="SignalP"/>
    </source>
</evidence>
<proteinExistence type="predicted"/>